<dbReference type="GeneID" id="112271702"/>
<organism evidence="2">
    <name type="scientific">Brachypodium distachyon</name>
    <name type="common">Purple false brome</name>
    <name type="synonym">Trachynia distachya</name>
    <dbReference type="NCBI Taxonomy" id="15368"/>
    <lineage>
        <taxon>Eukaryota</taxon>
        <taxon>Viridiplantae</taxon>
        <taxon>Streptophyta</taxon>
        <taxon>Embryophyta</taxon>
        <taxon>Tracheophyta</taxon>
        <taxon>Spermatophyta</taxon>
        <taxon>Magnoliopsida</taxon>
        <taxon>Liliopsida</taxon>
        <taxon>Poales</taxon>
        <taxon>Poaceae</taxon>
        <taxon>BOP clade</taxon>
        <taxon>Pooideae</taxon>
        <taxon>Stipodae</taxon>
        <taxon>Brachypodieae</taxon>
        <taxon>Brachypodium</taxon>
    </lineage>
</organism>
<evidence type="ECO:0000313" key="4">
    <source>
        <dbReference type="Proteomes" id="UP000008810"/>
    </source>
</evidence>
<dbReference type="EnsemblPlants" id="PNT69346">
    <property type="protein sequence ID" value="PNT69346"/>
    <property type="gene ID" value="BRADI_3g54231v3"/>
</dbReference>
<feature type="compositionally biased region" description="Gly residues" evidence="1">
    <location>
        <begin position="27"/>
        <end position="38"/>
    </location>
</feature>
<proteinExistence type="predicted"/>
<dbReference type="Gramene" id="PNT69346">
    <property type="protein sequence ID" value="PNT69346"/>
    <property type="gene ID" value="BRADI_3g54231v3"/>
</dbReference>
<reference evidence="2" key="2">
    <citation type="submission" date="2017-06" db="EMBL/GenBank/DDBJ databases">
        <title>WGS assembly of Brachypodium distachyon.</title>
        <authorList>
            <consortium name="The International Brachypodium Initiative"/>
            <person name="Lucas S."/>
            <person name="Harmon-Smith M."/>
            <person name="Lail K."/>
            <person name="Tice H."/>
            <person name="Grimwood J."/>
            <person name="Bruce D."/>
            <person name="Barry K."/>
            <person name="Shu S."/>
            <person name="Lindquist E."/>
            <person name="Wang M."/>
            <person name="Pitluck S."/>
            <person name="Vogel J.P."/>
            <person name="Garvin D.F."/>
            <person name="Mockler T.C."/>
            <person name="Schmutz J."/>
            <person name="Rokhsar D."/>
            <person name="Bevan M.W."/>
        </authorList>
    </citation>
    <scope>NUCLEOTIDE SEQUENCE</scope>
    <source>
        <strain evidence="2">Bd21</strain>
    </source>
</reference>
<reference evidence="3" key="3">
    <citation type="submission" date="2018-08" db="UniProtKB">
        <authorList>
            <consortium name="EnsemblPlants"/>
        </authorList>
    </citation>
    <scope>IDENTIFICATION</scope>
    <source>
        <strain evidence="3">cv. Bd21</strain>
    </source>
</reference>
<protein>
    <submittedName>
        <fullName evidence="2 3">Uncharacterized protein</fullName>
    </submittedName>
</protein>
<sequence length="173" mass="16029">MNHPAAIIPAAAINPPAADLNMQAEVGLGGVGSNGDGGSPAADLQAEVGTGGVGPNPLPAAAGDGGSPAAFNPAAADDPAAANIPAAASNNPPPAAPNPVALGIGAVLNLPAEVVLGGSDPKADPAADVASAGCNPSPVAAAPADVAAVDGAPPADEELGGGELNLKEAEDEE</sequence>
<evidence type="ECO:0000313" key="2">
    <source>
        <dbReference type="EMBL" id="PNT69346.1"/>
    </source>
</evidence>
<dbReference type="AlphaFoldDB" id="A0A2K2D504"/>
<feature type="compositionally biased region" description="Low complexity" evidence="1">
    <location>
        <begin position="59"/>
        <end position="77"/>
    </location>
</feature>
<name>A0A2K2D504_BRADI</name>
<feature type="region of interest" description="Disordered" evidence="1">
    <location>
        <begin position="150"/>
        <end position="173"/>
    </location>
</feature>
<dbReference type="Proteomes" id="UP000008810">
    <property type="component" value="Chromosome 3"/>
</dbReference>
<gene>
    <name evidence="3" type="primary">LOC112271702</name>
    <name evidence="2" type="ORF">BRADI_3g54231v3</name>
</gene>
<accession>A0A2K2D504</accession>
<feature type="region of interest" description="Disordered" evidence="1">
    <location>
        <begin position="27"/>
        <end position="77"/>
    </location>
</feature>
<dbReference type="RefSeq" id="XP_024317239.1">
    <property type="nucleotide sequence ID" value="XM_024461471.1"/>
</dbReference>
<evidence type="ECO:0000313" key="3">
    <source>
        <dbReference type="EnsemblPlants" id="PNT69346"/>
    </source>
</evidence>
<dbReference type="EMBL" id="CM000882">
    <property type="protein sequence ID" value="PNT69346.1"/>
    <property type="molecule type" value="Genomic_DNA"/>
</dbReference>
<keyword evidence="4" id="KW-1185">Reference proteome</keyword>
<evidence type="ECO:0000256" key="1">
    <source>
        <dbReference type="SAM" id="MobiDB-lite"/>
    </source>
</evidence>
<reference evidence="2 3" key="1">
    <citation type="journal article" date="2010" name="Nature">
        <title>Genome sequencing and analysis of the model grass Brachypodium distachyon.</title>
        <authorList>
            <consortium name="International Brachypodium Initiative"/>
        </authorList>
    </citation>
    <scope>NUCLEOTIDE SEQUENCE [LARGE SCALE GENOMIC DNA]</scope>
    <source>
        <strain evidence="2">Bd21</strain>
        <strain evidence="3">cv. Bd21</strain>
    </source>
</reference>